<accession>A0A0N4UUD1</accession>
<evidence type="ECO:0000313" key="3">
    <source>
        <dbReference type="Proteomes" id="UP000274131"/>
    </source>
</evidence>
<dbReference type="EMBL" id="UXUI01002423">
    <property type="protein sequence ID" value="VDD85553.1"/>
    <property type="molecule type" value="Genomic_DNA"/>
</dbReference>
<keyword evidence="3" id="KW-1185">Reference proteome</keyword>
<name>A0A0N4UUD1_ENTVE</name>
<feature type="region of interest" description="Disordered" evidence="1">
    <location>
        <begin position="20"/>
        <end position="42"/>
    </location>
</feature>
<dbReference type="AlphaFoldDB" id="A0A0N4UUD1"/>
<proteinExistence type="predicted"/>
<sequence length="65" mass="7662">MQKWINKRKSNDDQRCNILIPPAATPMPLPQNSCRQKRKETNVPSRRLLSRVIQQLATIRKFLYA</sequence>
<evidence type="ECO:0000256" key="1">
    <source>
        <dbReference type="SAM" id="MobiDB-lite"/>
    </source>
</evidence>
<reference evidence="4" key="1">
    <citation type="submission" date="2017-02" db="UniProtKB">
        <authorList>
            <consortium name="WormBaseParasite"/>
        </authorList>
    </citation>
    <scope>IDENTIFICATION</scope>
</reference>
<evidence type="ECO:0000313" key="4">
    <source>
        <dbReference type="WBParaSite" id="EVEC_0000098801-mRNA-1"/>
    </source>
</evidence>
<dbReference type="Proteomes" id="UP000274131">
    <property type="component" value="Unassembled WGS sequence"/>
</dbReference>
<gene>
    <name evidence="2" type="ORF">EVEC_LOCUS696</name>
</gene>
<organism evidence="4">
    <name type="scientific">Enterobius vermicularis</name>
    <name type="common">Human pinworm</name>
    <dbReference type="NCBI Taxonomy" id="51028"/>
    <lineage>
        <taxon>Eukaryota</taxon>
        <taxon>Metazoa</taxon>
        <taxon>Ecdysozoa</taxon>
        <taxon>Nematoda</taxon>
        <taxon>Chromadorea</taxon>
        <taxon>Rhabditida</taxon>
        <taxon>Spirurina</taxon>
        <taxon>Oxyuridomorpha</taxon>
        <taxon>Oxyuroidea</taxon>
        <taxon>Oxyuridae</taxon>
        <taxon>Enterobius</taxon>
    </lineage>
</organism>
<evidence type="ECO:0000313" key="2">
    <source>
        <dbReference type="EMBL" id="VDD85553.1"/>
    </source>
</evidence>
<reference evidence="2 3" key="2">
    <citation type="submission" date="2018-10" db="EMBL/GenBank/DDBJ databases">
        <authorList>
            <consortium name="Pathogen Informatics"/>
        </authorList>
    </citation>
    <scope>NUCLEOTIDE SEQUENCE [LARGE SCALE GENOMIC DNA]</scope>
</reference>
<protein>
    <submittedName>
        <fullName evidence="2 4">Uncharacterized protein</fullName>
    </submittedName>
</protein>
<dbReference type="WBParaSite" id="EVEC_0000098801-mRNA-1">
    <property type="protein sequence ID" value="EVEC_0000098801-mRNA-1"/>
    <property type="gene ID" value="EVEC_0000098801"/>
</dbReference>